<keyword evidence="1" id="KW-0472">Membrane</keyword>
<evidence type="ECO:0000313" key="3">
    <source>
        <dbReference type="Proteomes" id="UP000193487"/>
    </source>
</evidence>
<dbReference type="AlphaFoldDB" id="A0A1X1YJC5"/>
<feature type="transmembrane region" description="Helical" evidence="1">
    <location>
        <begin position="37"/>
        <end position="56"/>
    </location>
</feature>
<keyword evidence="1" id="KW-0812">Transmembrane</keyword>
<keyword evidence="3" id="KW-1185">Reference proteome</keyword>
<name>A0A1X1YJC5_9MYCO</name>
<comment type="caution">
    <text evidence="2">The sequence shown here is derived from an EMBL/GenBank/DDBJ whole genome shotgun (WGS) entry which is preliminary data.</text>
</comment>
<keyword evidence="1" id="KW-1133">Transmembrane helix</keyword>
<accession>A0A1X1YJC5</accession>
<gene>
    <name evidence="2" type="ORF">AWC14_19675</name>
</gene>
<reference evidence="2 3" key="1">
    <citation type="submission" date="2016-01" db="EMBL/GenBank/DDBJ databases">
        <title>The new phylogeny of the genus Mycobacterium.</title>
        <authorList>
            <person name="Tarcisio F."/>
            <person name="Conor M."/>
            <person name="Antonella G."/>
            <person name="Elisabetta G."/>
            <person name="Giulia F.S."/>
            <person name="Sara T."/>
            <person name="Anna F."/>
            <person name="Clotilde B."/>
            <person name="Roberto B."/>
            <person name="Veronica D.S."/>
            <person name="Fabio R."/>
            <person name="Monica P."/>
            <person name="Olivier J."/>
            <person name="Enrico T."/>
            <person name="Nicola S."/>
        </authorList>
    </citation>
    <scope>NUCLEOTIDE SEQUENCE [LARGE SCALE GENOMIC DNA]</scope>
    <source>
        <strain evidence="2 3">DSM 45166</strain>
    </source>
</reference>
<evidence type="ECO:0000256" key="1">
    <source>
        <dbReference type="SAM" id="Phobius"/>
    </source>
</evidence>
<sequence>MRDSTGLESVQDVLLNVRQTSVASELLEACVLDTEQAQLYLVVPLAVFGAAATLLGRRRRTFWAELLPFVHPDPSRADDPDSAGLAAVMSF</sequence>
<dbReference type="EMBL" id="LQPE01000010">
    <property type="protein sequence ID" value="ORW11130.1"/>
    <property type="molecule type" value="Genomic_DNA"/>
</dbReference>
<dbReference type="Proteomes" id="UP000193487">
    <property type="component" value="Unassembled WGS sequence"/>
</dbReference>
<evidence type="ECO:0000313" key="2">
    <source>
        <dbReference type="EMBL" id="ORW11130.1"/>
    </source>
</evidence>
<organism evidence="2 3">
    <name type="scientific">Mycobacterium kyorinense</name>
    <dbReference type="NCBI Taxonomy" id="487514"/>
    <lineage>
        <taxon>Bacteria</taxon>
        <taxon>Bacillati</taxon>
        <taxon>Actinomycetota</taxon>
        <taxon>Actinomycetes</taxon>
        <taxon>Mycobacteriales</taxon>
        <taxon>Mycobacteriaceae</taxon>
        <taxon>Mycobacterium</taxon>
    </lineage>
</organism>
<protein>
    <submittedName>
        <fullName evidence="2">Uncharacterized protein</fullName>
    </submittedName>
</protein>
<proteinExistence type="predicted"/>